<dbReference type="Proteomes" id="UP000085678">
    <property type="component" value="Unplaced"/>
</dbReference>
<keyword evidence="6 11" id="KW-0812">Transmembrane</keyword>
<evidence type="ECO:0000256" key="2">
    <source>
        <dbReference type="ARBA" id="ARBA00004687"/>
    </source>
</evidence>
<evidence type="ECO:0000256" key="1">
    <source>
        <dbReference type="ARBA" id="ARBA00004477"/>
    </source>
</evidence>
<dbReference type="PANTHER" id="PTHR22760:SF3">
    <property type="entry name" value="GPI MANNOSYLTRANSFERASE 4"/>
    <property type="match status" value="1"/>
</dbReference>
<sequence>MAAGKTAWLLLVALRLVWVVIPQFGYIHPDEFFQGPEIVAGDILDLDVHRSWEFNTTSPIRSIVFPYLISGPPFYLLKYLIAAGFDARGLILNTMTLLVLPRLMLVLMGFVMDFFIVRMSKMTGSDRWSNLLLFGSSYVAIVYMSHTFSNTVEVLLFTALLYFVMVDSEQNKENQPASKKEQISVKGDKEKTLDLTKGNGHYFNATAISSIIVMGIFNRPSFVAFAIVPYLYWLKVRCSTYDFDSLWKVAGKIFSCIPGAVLTLAVFTLIDSMYYGSPAKILECLHGFVELILKGGCCLTAWRGKMAEFSSQLTLTPLNFFKYNSDSKNLAEHGIHPPYTHAAVNLQILFGILPILFLLDIIRWVSTRRPSSRIKAPYCALLYMCFLIPLALLSLVPHQEPRFLLPLIAPITLICGGKIFGQDSYKVLKVTWVIFNILAAMLFGGLHQAGLVQCISYLQKYLYSTRQDSATQHIIFYHTYMPPRHLLAIPNHHDNGEGHRKSKVFVHDLAGASEEVLHSKILDIMGSMKKKCGEIYVVSPATLYFHCKKIQSGKYEYKLLEWFSPHLSMEDPPDLERDVLCEALSDRDCREKCFKDVSREWEKIKHAFALNLYEIELKYV</sequence>
<feature type="transmembrane region" description="Helical" evidence="11">
    <location>
        <begin position="7"/>
        <end position="27"/>
    </location>
</feature>
<feature type="transmembrane region" description="Helical" evidence="11">
    <location>
        <begin position="403"/>
        <end position="420"/>
    </location>
</feature>
<keyword evidence="8 11" id="KW-1133">Transmembrane helix</keyword>
<keyword evidence="5" id="KW-0808">Transferase</keyword>
<evidence type="ECO:0000256" key="8">
    <source>
        <dbReference type="ARBA" id="ARBA00022989"/>
    </source>
</evidence>
<evidence type="ECO:0000256" key="6">
    <source>
        <dbReference type="ARBA" id="ARBA00022692"/>
    </source>
</evidence>
<feature type="transmembrane region" description="Helical" evidence="11">
    <location>
        <begin position="253"/>
        <end position="270"/>
    </location>
</feature>
<dbReference type="FunCoup" id="A0A1S3ISU0">
    <property type="interactions" value="224"/>
</dbReference>
<evidence type="ECO:0000256" key="3">
    <source>
        <dbReference type="ARBA" id="ARBA00022502"/>
    </source>
</evidence>
<dbReference type="OrthoDB" id="10066429at2759"/>
<dbReference type="GO" id="GO:0005789">
    <property type="term" value="C:endoplasmic reticulum membrane"/>
    <property type="evidence" value="ECO:0007669"/>
    <property type="project" value="UniProtKB-SubCell"/>
</dbReference>
<keyword evidence="3" id="KW-0337">GPI-anchor biosynthesis</keyword>
<evidence type="ECO:0000256" key="4">
    <source>
        <dbReference type="ARBA" id="ARBA00022676"/>
    </source>
</evidence>
<keyword evidence="9 11" id="KW-0472">Membrane</keyword>
<feature type="transmembrane region" description="Helical" evidence="11">
    <location>
        <begin position="138"/>
        <end position="164"/>
    </location>
</feature>
<dbReference type="STRING" id="7574.A0A1S3ISU0"/>
<gene>
    <name evidence="13" type="primary">LOC106167113</name>
</gene>
<organism evidence="12 13">
    <name type="scientific">Lingula anatina</name>
    <name type="common">Brachiopod</name>
    <name type="synonym">Lingula unguis</name>
    <dbReference type="NCBI Taxonomy" id="7574"/>
    <lineage>
        <taxon>Eukaryota</taxon>
        <taxon>Metazoa</taxon>
        <taxon>Spiralia</taxon>
        <taxon>Lophotrochozoa</taxon>
        <taxon>Brachiopoda</taxon>
        <taxon>Linguliformea</taxon>
        <taxon>Lingulata</taxon>
        <taxon>Lingulida</taxon>
        <taxon>Linguloidea</taxon>
        <taxon>Lingulidae</taxon>
        <taxon>Lingula</taxon>
    </lineage>
</organism>
<feature type="transmembrane region" description="Helical" evidence="11">
    <location>
        <begin position="427"/>
        <end position="446"/>
    </location>
</feature>
<name>A0A1S3ISU0_LINAN</name>
<evidence type="ECO:0000313" key="13">
    <source>
        <dbReference type="RefSeq" id="XP_013401272.1"/>
    </source>
</evidence>
<dbReference type="AlphaFoldDB" id="A0A1S3ISU0"/>
<comment type="pathway">
    <text evidence="2">Glycolipid biosynthesis; glycosylphosphatidylinositol-anchor biosynthesis.</text>
</comment>
<evidence type="ECO:0000256" key="9">
    <source>
        <dbReference type="ARBA" id="ARBA00023136"/>
    </source>
</evidence>
<proteinExistence type="inferred from homology"/>
<keyword evidence="7 11" id="KW-0256">Endoplasmic reticulum</keyword>
<evidence type="ECO:0000256" key="11">
    <source>
        <dbReference type="RuleBase" id="RU363075"/>
    </source>
</evidence>
<dbReference type="InterPro" id="IPR005599">
    <property type="entry name" value="GPI_mannosylTrfase"/>
</dbReference>
<reference evidence="13" key="1">
    <citation type="submission" date="2025-08" db="UniProtKB">
        <authorList>
            <consortium name="RefSeq"/>
        </authorList>
    </citation>
    <scope>IDENTIFICATION</scope>
    <source>
        <tissue evidence="13">Gonads</tissue>
    </source>
</reference>
<protein>
    <recommendedName>
        <fullName evidence="11">Mannosyltransferase</fullName>
        <ecNumber evidence="11">2.4.1.-</ecNumber>
    </recommendedName>
</protein>
<dbReference type="PANTHER" id="PTHR22760">
    <property type="entry name" value="GLYCOSYLTRANSFERASE"/>
    <property type="match status" value="1"/>
</dbReference>
<evidence type="ECO:0000256" key="10">
    <source>
        <dbReference type="ARBA" id="ARBA00038466"/>
    </source>
</evidence>
<feature type="transmembrane region" description="Helical" evidence="11">
    <location>
        <begin position="207"/>
        <end position="232"/>
    </location>
</feature>
<dbReference type="EC" id="2.4.1.-" evidence="11"/>
<dbReference type="Pfam" id="PF03901">
    <property type="entry name" value="Glyco_transf_22"/>
    <property type="match status" value="1"/>
</dbReference>
<dbReference type="RefSeq" id="XP_013401272.1">
    <property type="nucleotide sequence ID" value="XM_013545818.1"/>
</dbReference>
<accession>A0A1S3ISU0</accession>
<keyword evidence="12" id="KW-1185">Reference proteome</keyword>
<keyword evidence="4 11" id="KW-0328">Glycosyltransferase</keyword>
<feature type="transmembrane region" description="Helical" evidence="11">
    <location>
        <begin position="346"/>
        <end position="366"/>
    </location>
</feature>
<evidence type="ECO:0000313" key="12">
    <source>
        <dbReference type="Proteomes" id="UP000085678"/>
    </source>
</evidence>
<evidence type="ECO:0000256" key="5">
    <source>
        <dbReference type="ARBA" id="ARBA00022679"/>
    </source>
</evidence>
<comment type="similarity">
    <text evidence="10">Belongs to the glycosyltransferase 22 family. PIGZ subfamily.</text>
</comment>
<comment type="subcellular location">
    <subcellularLocation>
        <location evidence="1 11">Endoplasmic reticulum membrane</location>
        <topology evidence="1 11">Multi-pass membrane protein</topology>
    </subcellularLocation>
</comment>
<dbReference type="KEGG" id="lak:106167113"/>
<feature type="transmembrane region" description="Helical" evidence="11">
    <location>
        <begin position="378"/>
        <end position="397"/>
    </location>
</feature>
<feature type="transmembrane region" description="Helical" evidence="11">
    <location>
        <begin position="99"/>
        <end position="117"/>
    </location>
</feature>
<dbReference type="GO" id="GO:0000026">
    <property type="term" value="F:alpha-1,2-mannosyltransferase activity"/>
    <property type="evidence" value="ECO:0007669"/>
    <property type="project" value="TreeGrafter"/>
</dbReference>
<dbReference type="GO" id="GO:0006506">
    <property type="term" value="P:GPI anchor biosynthetic process"/>
    <property type="evidence" value="ECO:0007669"/>
    <property type="project" value="UniProtKB-KW"/>
</dbReference>
<dbReference type="GeneID" id="106167113"/>
<dbReference type="InParanoid" id="A0A1S3ISU0"/>
<evidence type="ECO:0000256" key="7">
    <source>
        <dbReference type="ARBA" id="ARBA00022824"/>
    </source>
</evidence>
<dbReference type="OMA" id="HGIHPRY"/>